<feature type="transmembrane region" description="Helical" evidence="2">
    <location>
        <begin position="52"/>
        <end position="74"/>
    </location>
</feature>
<dbReference type="AlphaFoldDB" id="A0A0R3X852"/>
<organism evidence="5">
    <name type="scientific">Hydatigena taeniaeformis</name>
    <name type="common">Feline tapeworm</name>
    <name type="synonym">Taenia taeniaeformis</name>
    <dbReference type="NCBI Taxonomy" id="6205"/>
    <lineage>
        <taxon>Eukaryota</taxon>
        <taxon>Metazoa</taxon>
        <taxon>Spiralia</taxon>
        <taxon>Lophotrochozoa</taxon>
        <taxon>Platyhelminthes</taxon>
        <taxon>Cestoda</taxon>
        <taxon>Eucestoda</taxon>
        <taxon>Cyclophyllidea</taxon>
        <taxon>Taeniidae</taxon>
        <taxon>Hydatigera</taxon>
    </lineage>
</organism>
<dbReference type="EMBL" id="UYWX01020998">
    <property type="protein sequence ID" value="VDM34612.1"/>
    <property type="molecule type" value="Genomic_DNA"/>
</dbReference>
<keyword evidence="2" id="KW-1133">Transmembrane helix</keyword>
<evidence type="ECO:0000256" key="2">
    <source>
        <dbReference type="SAM" id="Phobius"/>
    </source>
</evidence>
<keyword evidence="4" id="KW-1185">Reference proteome</keyword>
<reference evidence="5" key="1">
    <citation type="submission" date="2017-02" db="UniProtKB">
        <authorList>
            <consortium name="WormBaseParasite"/>
        </authorList>
    </citation>
    <scope>IDENTIFICATION</scope>
</reference>
<evidence type="ECO:0000256" key="1">
    <source>
        <dbReference type="SAM" id="MobiDB-lite"/>
    </source>
</evidence>
<feature type="region of interest" description="Disordered" evidence="1">
    <location>
        <begin position="1"/>
        <end position="37"/>
    </location>
</feature>
<feature type="transmembrane region" description="Helical" evidence="2">
    <location>
        <begin position="156"/>
        <end position="176"/>
    </location>
</feature>
<feature type="compositionally biased region" description="Polar residues" evidence="1">
    <location>
        <begin position="9"/>
        <end position="34"/>
    </location>
</feature>
<keyword evidence="2" id="KW-0812">Transmembrane</keyword>
<keyword evidence="2" id="KW-0472">Membrane</keyword>
<accession>A0A0R3X852</accession>
<dbReference type="WBParaSite" id="TTAC_0000972701-mRNA-1">
    <property type="protein sequence ID" value="TTAC_0000972701-mRNA-1"/>
    <property type="gene ID" value="TTAC_0000972701"/>
</dbReference>
<evidence type="ECO:0000313" key="4">
    <source>
        <dbReference type="Proteomes" id="UP000274429"/>
    </source>
</evidence>
<dbReference type="Proteomes" id="UP000274429">
    <property type="component" value="Unassembled WGS sequence"/>
</dbReference>
<protein>
    <submittedName>
        <fullName evidence="5">SSD domain-containing protein</fullName>
    </submittedName>
</protein>
<sequence>MAPRRSHPRTQNSARSRGSFGSQSKELRRTSVSVSPKGDLKCCSSFHDISNFCLFLTIVALIGAASATFLIPIVHVRTFLLDVTPTKLKAIREGTLNTFEVKLMHESWPVFNYPHGADLISNLVKNVEGLIAETSEAREIVFRERRRLSVNWRDCFTYYPIVMGLLIFSISAQVFFRLHPFWRNASPITPLFCLAIFHTSISK</sequence>
<gene>
    <name evidence="3" type="ORF">TTAC_LOCUS9712</name>
</gene>
<evidence type="ECO:0000313" key="3">
    <source>
        <dbReference type="EMBL" id="VDM34612.1"/>
    </source>
</evidence>
<dbReference type="OrthoDB" id="6233696at2759"/>
<proteinExistence type="predicted"/>
<evidence type="ECO:0000313" key="5">
    <source>
        <dbReference type="WBParaSite" id="TTAC_0000972701-mRNA-1"/>
    </source>
</evidence>
<name>A0A0R3X852_HYDTA</name>
<reference evidence="3 4" key="2">
    <citation type="submission" date="2018-11" db="EMBL/GenBank/DDBJ databases">
        <authorList>
            <consortium name="Pathogen Informatics"/>
        </authorList>
    </citation>
    <scope>NUCLEOTIDE SEQUENCE [LARGE SCALE GENOMIC DNA]</scope>
</reference>